<dbReference type="AlphaFoldDB" id="A0A1H0LIV9"/>
<evidence type="ECO:0000313" key="4">
    <source>
        <dbReference type="Proteomes" id="UP000199691"/>
    </source>
</evidence>
<feature type="region of interest" description="Disordered" evidence="1">
    <location>
        <begin position="1"/>
        <end position="23"/>
    </location>
</feature>
<keyword evidence="2" id="KW-0812">Transmembrane</keyword>
<proteinExistence type="predicted"/>
<evidence type="ECO:0000256" key="2">
    <source>
        <dbReference type="SAM" id="Phobius"/>
    </source>
</evidence>
<keyword evidence="2" id="KW-1133">Transmembrane helix</keyword>
<dbReference type="Proteomes" id="UP000199691">
    <property type="component" value="Unassembled WGS sequence"/>
</dbReference>
<organism evidence="3 4">
    <name type="scientific">Lentzea jiangxiensis</name>
    <dbReference type="NCBI Taxonomy" id="641025"/>
    <lineage>
        <taxon>Bacteria</taxon>
        <taxon>Bacillati</taxon>
        <taxon>Actinomycetota</taxon>
        <taxon>Actinomycetes</taxon>
        <taxon>Pseudonocardiales</taxon>
        <taxon>Pseudonocardiaceae</taxon>
        <taxon>Lentzea</taxon>
    </lineage>
</organism>
<dbReference type="EMBL" id="FNIX01000003">
    <property type="protein sequence ID" value="SDO67956.1"/>
    <property type="molecule type" value="Genomic_DNA"/>
</dbReference>
<gene>
    <name evidence="3" type="ORF">SAMN05421507_103331</name>
</gene>
<keyword evidence="4" id="KW-1185">Reference proteome</keyword>
<keyword evidence="2" id="KW-0472">Membrane</keyword>
<dbReference type="RefSeq" id="WP_090097043.1">
    <property type="nucleotide sequence ID" value="NZ_FNIX01000003.1"/>
</dbReference>
<reference evidence="4" key="1">
    <citation type="submission" date="2016-10" db="EMBL/GenBank/DDBJ databases">
        <authorList>
            <person name="Varghese N."/>
            <person name="Submissions S."/>
        </authorList>
    </citation>
    <scope>NUCLEOTIDE SEQUENCE [LARGE SCALE GENOMIC DNA]</scope>
    <source>
        <strain evidence="4">CGMCC 4.6609</strain>
    </source>
</reference>
<sequence>MTPLRQAPVVPPTARPRHRDDVPRWQPNQRAVRWAVDLLGVLGVVVGMATDTFTLSFGGAVVLLAGMCLHASEAGQATPGR</sequence>
<evidence type="ECO:0000313" key="3">
    <source>
        <dbReference type="EMBL" id="SDO67956.1"/>
    </source>
</evidence>
<dbReference type="OrthoDB" id="3709268at2"/>
<name>A0A1H0LIV9_9PSEU</name>
<accession>A0A1H0LIV9</accession>
<evidence type="ECO:0000256" key="1">
    <source>
        <dbReference type="SAM" id="MobiDB-lite"/>
    </source>
</evidence>
<feature type="transmembrane region" description="Helical" evidence="2">
    <location>
        <begin position="31"/>
        <end position="49"/>
    </location>
</feature>
<protein>
    <submittedName>
        <fullName evidence="3">Uncharacterized protein</fullName>
    </submittedName>
</protein>